<dbReference type="Gene3D" id="3.30.830.10">
    <property type="entry name" value="Metalloenzyme, LuxS/M16 peptidase-like"/>
    <property type="match status" value="1"/>
</dbReference>
<sequence length="111" mass="12981">MFMQLFKDSLVEYAYAAEIAGLGYSLENTIYGLHLSVKGYSDKQAILLMKLLEKMTSFHIDEKRFDIFKESHIRSLNNFRAEQPHQHALYYTSVLMAEHAWTKDELLDCVE</sequence>
<dbReference type="InterPro" id="IPR032632">
    <property type="entry name" value="Peptidase_M16_M"/>
</dbReference>
<keyword evidence="3" id="KW-1185">Reference proteome</keyword>
<proteinExistence type="predicted"/>
<dbReference type="Proteomes" id="UP000694865">
    <property type="component" value="Unplaced"/>
</dbReference>
<accession>A0ABM0MSZ3</accession>
<dbReference type="PANTHER" id="PTHR43690">
    <property type="entry name" value="NARDILYSIN"/>
    <property type="match status" value="1"/>
</dbReference>
<reference evidence="4" key="1">
    <citation type="submission" date="2025-08" db="UniProtKB">
        <authorList>
            <consortium name="RefSeq"/>
        </authorList>
    </citation>
    <scope>IDENTIFICATION</scope>
    <source>
        <tissue evidence="4">Testes</tissue>
    </source>
</reference>
<evidence type="ECO:0000259" key="2">
    <source>
        <dbReference type="Pfam" id="PF16187"/>
    </source>
</evidence>
<protein>
    <submittedName>
        <fullName evidence="4">Insulin-degrading enzyme-like</fullName>
    </submittedName>
</protein>
<dbReference type="InterPro" id="IPR011249">
    <property type="entry name" value="Metalloenz_LuxS/M16"/>
</dbReference>
<keyword evidence="1" id="KW-0479">Metal-binding</keyword>
<evidence type="ECO:0000313" key="4">
    <source>
        <dbReference type="RefSeq" id="XP_006823134.1"/>
    </source>
</evidence>
<dbReference type="RefSeq" id="XP_006823134.1">
    <property type="nucleotide sequence ID" value="XM_006823071.1"/>
</dbReference>
<feature type="non-terminal residue" evidence="4">
    <location>
        <position position="111"/>
    </location>
</feature>
<dbReference type="PANTHER" id="PTHR43690:SF18">
    <property type="entry name" value="INSULIN-DEGRADING ENZYME-RELATED"/>
    <property type="match status" value="1"/>
</dbReference>
<name>A0ABM0MSZ3_SACKO</name>
<dbReference type="SUPFAM" id="SSF63411">
    <property type="entry name" value="LuxS/MPP-like metallohydrolase"/>
    <property type="match status" value="1"/>
</dbReference>
<dbReference type="InterPro" id="IPR050626">
    <property type="entry name" value="Peptidase_M16"/>
</dbReference>
<gene>
    <name evidence="4" type="primary">LOC102806760</name>
</gene>
<dbReference type="GeneID" id="102806760"/>
<evidence type="ECO:0000313" key="3">
    <source>
        <dbReference type="Proteomes" id="UP000694865"/>
    </source>
</evidence>
<dbReference type="Pfam" id="PF16187">
    <property type="entry name" value="Peptidase_M16_M"/>
    <property type="match status" value="1"/>
</dbReference>
<organism evidence="3 4">
    <name type="scientific">Saccoglossus kowalevskii</name>
    <name type="common">Acorn worm</name>
    <dbReference type="NCBI Taxonomy" id="10224"/>
    <lineage>
        <taxon>Eukaryota</taxon>
        <taxon>Metazoa</taxon>
        <taxon>Hemichordata</taxon>
        <taxon>Enteropneusta</taxon>
        <taxon>Harrimaniidae</taxon>
        <taxon>Saccoglossus</taxon>
    </lineage>
</organism>
<feature type="domain" description="Peptidase M16 middle/third" evidence="2">
    <location>
        <begin position="1"/>
        <end position="108"/>
    </location>
</feature>
<evidence type="ECO:0000256" key="1">
    <source>
        <dbReference type="ARBA" id="ARBA00022723"/>
    </source>
</evidence>